<dbReference type="Proteomes" id="UP000696280">
    <property type="component" value="Unassembled WGS sequence"/>
</dbReference>
<name>A0A9N9KS84_9HELO</name>
<dbReference type="EMBL" id="CAJVRL010000048">
    <property type="protein sequence ID" value="CAG8952949.1"/>
    <property type="molecule type" value="Genomic_DNA"/>
</dbReference>
<comment type="caution">
    <text evidence="2">The sequence shown here is derived from an EMBL/GenBank/DDBJ whole genome shotgun (WGS) entry which is preliminary data.</text>
</comment>
<evidence type="ECO:0000313" key="3">
    <source>
        <dbReference type="Proteomes" id="UP000696280"/>
    </source>
</evidence>
<dbReference type="AlphaFoldDB" id="A0A9N9KS84"/>
<feature type="region of interest" description="Disordered" evidence="1">
    <location>
        <begin position="1"/>
        <end position="30"/>
    </location>
</feature>
<accession>A0A9N9KS84</accession>
<organism evidence="2 3">
    <name type="scientific">Hymenoscyphus fraxineus</name>
    <dbReference type="NCBI Taxonomy" id="746836"/>
    <lineage>
        <taxon>Eukaryota</taxon>
        <taxon>Fungi</taxon>
        <taxon>Dikarya</taxon>
        <taxon>Ascomycota</taxon>
        <taxon>Pezizomycotina</taxon>
        <taxon>Leotiomycetes</taxon>
        <taxon>Helotiales</taxon>
        <taxon>Helotiaceae</taxon>
        <taxon>Hymenoscyphus</taxon>
    </lineage>
</organism>
<proteinExistence type="predicted"/>
<sequence length="239" mass="27282">MEIRTENRGRIGAPNTGAMPAYHDDGSKQTSSIMGPFKAPEIYRESHEDINPFNKGVAFKRVQRRQIKPPSLLNWNHRESFKAFATQLPTVTPRPSCLDLASCNLSTKRSPQASFERKRDKKVVYRWGMQFCIDSEATLQHYIEMGQTGVIIVKPKNRLMNCTDIDITKKLQKGSKEKAPQIIKETLSLLNRSPIPPADFSAPLFFDRPRRLKDRVKTSYVKFGNRSNTFGPGDYATKY</sequence>
<protein>
    <submittedName>
        <fullName evidence="2">Uncharacterized protein</fullName>
    </submittedName>
</protein>
<gene>
    <name evidence="2" type="ORF">HYFRA_00007664</name>
</gene>
<evidence type="ECO:0000313" key="2">
    <source>
        <dbReference type="EMBL" id="CAG8952949.1"/>
    </source>
</evidence>
<keyword evidence="3" id="KW-1185">Reference proteome</keyword>
<evidence type="ECO:0000256" key="1">
    <source>
        <dbReference type="SAM" id="MobiDB-lite"/>
    </source>
</evidence>
<reference evidence="2" key="1">
    <citation type="submission" date="2021-07" db="EMBL/GenBank/DDBJ databases">
        <authorList>
            <person name="Durling M."/>
        </authorList>
    </citation>
    <scope>NUCLEOTIDE SEQUENCE</scope>
</reference>